<evidence type="ECO:0000259" key="1">
    <source>
        <dbReference type="Pfam" id="PF13847"/>
    </source>
</evidence>
<evidence type="ECO:0000313" key="3">
    <source>
        <dbReference type="Proteomes" id="UP000313948"/>
    </source>
</evidence>
<dbReference type="CDD" id="cd02440">
    <property type="entry name" value="AdoMet_MTases"/>
    <property type="match status" value="1"/>
</dbReference>
<dbReference type="InterPro" id="IPR050508">
    <property type="entry name" value="Methyltransf_Superfamily"/>
</dbReference>
<dbReference type="InterPro" id="IPR025714">
    <property type="entry name" value="Methyltranfer_dom"/>
</dbReference>
<dbReference type="SUPFAM" id="SSF53335">
    <property type="entry name" value="S-adenosyl-L-methionine-dependent methyltransferases"/>
    <property type="match status" value="1"/>
</dbReference>
<dbReference type="EMBL" id="CP040899">
    <property type="protein sequence ID" value="QDB79284.1"/>
    <property type="molecule type" value="Genomic_DNA"/>
</dbReference>
<evidence type="ECO:0000313" key="2">
    <source>
        <dbReference type="EMBL" id="QDB79284.1"/>
    </source>
</evidence>
<dbReference type="Gene3D" id="3.40.50.150">
    <property type="entry name" value="Vaccinia Virus protein VP39"/>
    <property type="match status" value="1"/>
</dbReference>
<dbReference type="PANTHER" id="PTHR42912:SF93">
    <property type="entry name" value="N6-ADENOSINE-METHYLTRANSFERASE TMT1A"/>
    <property type="match status" value="1"/>
</dbReference>
<keyword evidence="3" id="KW-1185">Reference proteome</keyword>
<gene>
    <name evidence="2" type="ORF">FE251_07820</name>
</gene>
<dbReference type="PANTHER" id="PTHR42912">
    <property type="entry name" value="METHYLTRANSFERASE"/>
    <property type="match status" value="1"/>
</dbReference>
<dbReference type="GO" id="GO:0008168">
    <property type="term" value="F:methyltransferase activity"/>
    <property type="evidence" value="ECO:0007669"/>
    <property type="project" value="UniProtKB-KW"/>
</dbReference>
<dbReference type="Proteomes" id="UP000313948">
    <property type="component" value="Chromosome"/>
</dbReference>
<keyword evidence="2" id="KW-0808">Transferase</keyword>
<proteinExistence type="predicted"/>
<sequence length="277" mass="29977">MNDEVADQSTRSTVRYSHGHELPVLASHAARTAVNSAAYLLPHLRGGQSILDVGCGPGTITLDLAELVAPGQVVGVENTEAPLAAARENAARRGDSRTRFELADAVALGYPDASFDIVHAHQVLQHLADPVAALREMGRVCRPGGWIAARDADYAAMAWYPDSPHLEQWRTTYRQIAHRNGANPDAGRRLRSWAHQAGITDVQVTSSTWTYADPASCRWWGNGQAARVEAGAFSAQAAELGLTRADVEAIADGWRTWGESPDAWFVILHGELLAQCR</sequence>
<dbReference type="InterPro" id="IPR029063">
    <property type="entry name" value="SAM-dependent_MTases_sf"/>
</dbReference>
<dbReference type="Pfam" id="PF13847">
    <property type="entry name" value="Methyltransf_31"/>
    <property type="match status" value="1"/>
</dbReference>
<organism evidence="2 3">
    <name type="scientific">Georgenia wutianyii</name>
    <dbReference type="NCBI Taxonomy" id="2585135"/>
    <lineage>
        <taxon>Bacteria</taxon>
        <taxon>Bacillati</taxon>
        <taxon>Actinomycetota</taxon>
        <taxon>Actinomycetes</taxon>
        <taxon>Micrococcales</taxon>
        <taxon>Bogoriellaceae</taxon>
        <taxon>Georgenia</taxon>
    </lineage>
</organism>
<accession>A0ABX5VLE4</accession>
<protein>
    <submittedName>
        <fullName evidence="2">Methyltransferase domain-containing protein</fullName>
    </submittedName>
</protein>
<feature type="domain" description="Methyltransferase" evidence="1">
    <location>
        <begin position="47"/>
        <end position="178"/>
    </location>
</feature>
<dbReference type="GO" id="GO:0032259">
    <property type="term" value="P:methylation"/>
    <property type="evidence" value="ECO:0007669"/>
    <property type="project" value="UniProtKB-KW"/>
</dbReference>
<dbReference type="RefSeq" id="WP_139071056.1">
    <property type="nucleotide sequence ID" value="NZ_CP040899.1"/>
</dbReference>
<keyword evidence="2" id="KW-0489">Methyltransferase</keyword>
<name>A0ABX5VLE4_9MICO</name>
<reference evidence="2 3" key="1">
    <citation type="submission" date="2019-05" db="EMBL/GenBank/DDBJ databases">
        <title>Georgenia *** sp. nov., and Georgenia *** sp. nov., isolated from the intestinal contents of plateau pika (Ochotona curzoniae) in the Qinghai-Tibet plateau of China.</title>
        <authorList>
            <person name="Tian Z."/>
        </authorList>
    </citation>
    <scope>NUCLEOTIDE SEQUENCE [LARGE SCALE GENOMIC DNA]</scope>
    <source>
        <strain evidence="2 3">Z294</strain>
    </source>
</reference>